<keyword evidence="3" id="KW-1185">Reference proteome</keyword>
<name>A0ABV5CLZ0_9ACTN</name>
<dbReference type="EMBL" id="JBCGDC010000015">
    <property type="protein sequence ID" value="MFB6393012.1"/>
    <property type="molecule type" value="Genomic_DNA"/>
</dbReference>
<dbReference type="RefSeq" id="WP_375733654.1">
    <property type="nucleotide sequence ID" value="NZ_JBCGDC010000015.1"/>
</dbReference>
<dbReference type="Proteomes" id="UP001582793">
    <property type="component" value="Unassembled WGS sequence"/>
</dbReference>
<feature type="region of interest" description="Disordered" evidence="1">
    <location>
        <begin position="186"/>
        <end position="210"/>
    </location>
</feature>
<evidence type="ECO:0000313" key="3">
    <source>
        <dbReference type="Proteomes" id="UP001582793"/>
    </source>
</evidence>
<reference evidence="2 3" key="1">
    <citation type="submission" date="2024-04" db="EMBL/GenBank/DDBJ databases">
        <title>Polymorphospora sp. isolated from Baiyangdian Lake in Xiong'an New Area.</title>
        <authorList>
            <person name="Zhang X."/>
            <person name="Liu J."/>
        </authorList>
    </citation>
    <scope>NUCLEOTIDE SEQUENCE [LARGE SCALE GENOMIC DNA]</scope>
    <source>
        <strain evidence="2 3">2-325</strain>
    </source>
</reference>
<gene>
    <name evidence="2" type="ORF">AAFH96_07795</name>
</gene>
<protein>
    <submittedName>
        <fullName evidence="2">Uncharacterized protein</fullName>
    </submittedName>
</protein>
<sequence>MTTETTRQLRYAAQKWEDEAGYPSAVLSGIVPDAAHLARGGPHVSIEDLRLHGNYPDYSTPDPLGRPPAVVNLKAAAAIDMSVSRADMVKSHGRVYRVWLDPTDPRRRYVNAINVWDGVPGNLPDRFNFQTGERTKTDRSHEWHCHADFVRSRWDEQSVGRDVADRAARAFVSLISGESRQTWIDREGPAIAGEEAMEASNSPGRPSRSL</sequence>
<organism evidence="2 3">
    <name type="scientific">Polymorphospora lycopeni</name>
    <dbReference type="NCBI Taxonomy" id="3140240"/>
    <lineage>
        <taxon>Bacteria</taxon>
        <taxon>Bacillati</taxon>
        <taxon>Actinomycetota</taxon>
        <taxon>Actinomycetes</taxon>
        <taxon>Micromonosporales</taxon>
        <taxon>Micromonosporaceae</taxon>
        <taxon>Polymorphospora</taxon>
    </lineage>
</organism>
<proteinExistence type="predicted"/>
<accession>A0ABV5CLZ0</accession>
<evidence type="ECO:0000256" key="1">
    <source>
        <dbReference type="SAM" id="MobiDB-lite"/>
    </source>
</evidence>
<evidence type="ECO:0000313" key="2">
    <source>
        <dbReference type="EMBL" id="MFB6393012.1"/>
    </source>
</evidence>
<feature type="compositionally biased region" description="Polar residues" evidence="1">
    <location>
        <begin position="199"/>
        <end position="210"/>
    </location>
</feature>
<comment type="caution">
    <text evidence="2">The sequence shown here is derived from an EMBL/GenBank/DDBJ whole genome shotgun (WGS) entry which is preliminary data.</text>
</comment>